<name>B6WPS7_9BACT</name>
<proteinExistence type="predicted"/>
<accession>B6WPS7</accession>
<reference evidence="1 2" key="2">
    <citation type="submission" date="2008-10" db="EMBL/GenBank/DDBJ databases">
        <authorList>
            <person name="Fulton L."/>
            <person name="Clifton S."/>
            <person name="Fulton B."/>
            <person name="Xu J."/>
            <person name="Minx P."/>
            <person name="Pepin K.H."/>
            <person name="Johnson M."/>
            <person name="Bhonagiri V."/>
            <person name="Nash W.E."/>
            <person name="Mardis E.R."/>
            <person name="Wilson R.K."/>
        </authorList>
    </citation>
    <scope>NUCLEOTIDE SEQUENCE [LARGE SCALE GENOMIC DNA]</scope>
    <source>
        <strain evidence="1 2">ATCC 29098</strain>
    </source>
</reference>
<evidence type="ECO:0000313" key="1">
    <source>
        <dbReference type="EMBL" id="EEB35038.1"/>
    </source>
</evidence>
<organism evidence="1 2">
    <name type="scientific">Desulfovibrio piger ATCC 29098</name>
    <dbReference type="NCBI Taxonomy" id="411464"/>
    <lineage>
        <taxon>Bacteria</taxon>
        <taxon>Pseudomonadati</taxon>
        <taxon>Thermodesulfobacteriota</taxon>
        <taxon>Desulfovibrionia</taxon>
        <taxon>Desulfovibrionales</taxon>
        <taxon>Desulfovibrionaceae</taxon>
        <taxon>Desulfovibrio</taxon>
    </lineage>
</organism>
<evidence type="ECO:0000313" key="2">
    <source>
        <dbReference type="Proteomes" id="UP000003676"/>
    </source>
</evidence>
<dbReference type="AlphaFoldDB" id="B6WPS7"/>
<dbReference type="EMBL" id="ABXU01000001">
    <property type="protein sequence ID" value="EEB35038.1"/>
    <property type="molecule type" value="Genomic_DNA"/>
</dbReference>
<dbReference type="Proteomes" id="UP000003676">
    <property type="component" value="Unassembled WGS sequence"/>
</dbReference>
<gene>
    <name evidence="1" type="ORF">DESPIG_00042</name>
</gene>
<dbReference type="HOGENOM" id="CLU_2860425_0_0_7"/>
<reference evidence="1 2" key="1">
    <citation type="submission" date="2008-10" db="EMBL/GenBank/DDBJ databases">
        <title>Draft genome sequence of Desulvovibrio piger (ATCC 29098).</title>
        <authorList>
            <person name="Sudarsanam P."/>
            <person name="Ley R."/>
            <person name="Guruge J."/>
            <person name="Turnbaugh P.J."/>
            <person name="Mahowald M."/>
            <person name="Liep D."/>
            <person name="Gordon J."/>
        </authorList>
    </citation>
    <scope>NUCLEOTIDE SEQUENCE [LARGE SCALE GENOMIC DNA]</scope>
    <source>
        <strain evidence="1 2">ATCC 29098</strain>
    </source>
</reference>
<protein>
    <submittedName>
        <fullName evidence="1">Uncharacterized protein</fullName>
    </submittedName>
</protein>
<sequence length="64" mass="6289">MGIQGDAAGIHDAEIRMALAADHAFHAVTGHAGTVMGDGAVAADQAVEQSGLAHVGTSHQNDAG</sequence>
<comment type="caution">
    <text evidence="1">The sequence shown here is derived from an EMBL/GenBank/DDBJ whole genome shotgun (WGS) entry which is preliminary data.</text>
</comment>